<evidence type="ECO:0000313" key="1">
    <source>
        <dbReference type="EMBL" id="STQ91110.1"/>
    </source>
</evidence>
<keyword evidence="4" id="KW-1185">Reference proteome</keyword>
<dbReference type="RefSeq" id="WP_115227357.1">
    <property type="nucleotide sequence ID" value="NZ_CAWOLO010000003.1"/>
</dbReference>
<sequence length="269" mass="31363">MNLDMRTREQILLDLLKLAENELPRQLDWYVNRHDKVNRGSILKGIAEMHECRALKSWFINHDSVTVREQLYISSILSAAANAAGFNPDFRDLGLPVEAFVHALLSDSPECINQIAHAGLMYKADPKSYHYYTHMLQFLLLDEHSVIKEMIALGAKKCGKPLREEFVSGRDFFSLFLRQDKPALEEHIVNLTKIKSELIHRDFLHYWAVLCTKLCWIKGIEVVIDHPLIPMALMPVKPLPHYEIEYDFLRLGWEPPKDDLLHKIKRWLK</sequence>
<dbReference type="EMBL" id="UGHR01000001">
    <property type="protein sequence ID" value="STQ91110.1"/>
    <property type="molecule type" value="Genomic_DNA"/>
</dbReference>
<proteinExistence type="predicted"/>
<evidence type="ECO:0000313" key="2">
    <source>
        <dbReference type="EMBL" id="TCU88818.1"/>
    </source>
</evidence>
<dbReference type="Proteomes" id="UP000255108">
    <property type="component" value="Unassembled WGS sequence"/>
</dbReference>
<evidence type="ECO:0000313" key="3">
    <source>
        <dbReference type="Proteomes" id="UP000255108"/>
    </source>
</evidence>
<accession>A0A377Q8Q1</accession>
<dbReference type="AlphaFoldDB" id="A0A377Q8Q1"/>
<reference evidence="1 3" key="1">
    <citation type="submission" date="2018-06" db="EMBL/GenBank/DDBJ databases">
        <authorList>
            <consortium name="Pathogen Informatics"/>
            <person name="Doyle S."/>
        </authorList>
    </citation>
    <scope>NUCLEOTIDE SEQUENCE [LARGE SCALE GENOMIC DNA]</scope>
    <source>
        <strain evidence="1 3">NCTC11159</strain>
    </source>
</reference>
<name>A0A377Q8Q1_9NEIS</name>
<dbReference type="Proteomes" id="UP000295794">
    <property type="component" value="Unassembled WGS sequence"/>
</dbReference>
<dbReference type="EMBL" id="SMBT01000003">
    <property type="protein sequence ID" value="TCU88818.1"/>
    <property type="molecule type" value="Genomic_DNA"/>
</dbReference>
<organism evidence="1 3">
    <name type="scientific">Iodobacter fluviatilis</name>
    <dbReference type="NCBI Taxonomy" id="537"/>
    <lineage>
        <taxon>Bacteria</taxon>
        <taxon>Pseudomonadati</taxon>
        <taxon>Pseudomonadota</taxon>
        <taxon>Betaproteobacteria</taxon>
        <taxon>Neisseriales</taxon>
        <taxon>Chitinibacteraceae</taxon>
        <taxon>Iodobacter</taxon>
    </lineage>
</organism>
<evidence type="ECO:0000313" key="4">
    <source>
        <dbReference type="Proteomes" id="UP000295794"/>
    </source>
</evidence>
<reference evidence="2 4" key="2">
    <citation type="submission" date="2019-03" db="EMBL/GenBank/DDBJ databases">
        <title>Genomic Encyclopedia of Type Strains, Phase IV (KMG-IV): sequencing the most valuable type-strain genomes for metagenomic binning, comparative biology and taxonomic classification.</title>
        <authorList>
            <person name="Goeker M."/>
        </authorList>
    </citation>
    <scope>NUCLEOTIDE SEQUENCE [LARGE SCALE GENOMIC DNA]</scope>
    <source>
        <strain evidence="2 4">DSM 3764</strain>
    </source>
</reference>
<dbReference type="OrthoDB" id="8913563at2"/>
<gene>
    <name evidence="2" type="ORF">EV682_103402</name>
    <name evidence="1" type="ORF">NCTC11159_02182</name>
</gene>
<protein>
    <submittedName>
        <fullName evidence="2">Immunity protein 49 of polymorphic toxin system</fullName>
    </submittedName>
</protein>